<evidence type="ECO:0000313" key="1">
    <source>
        <dbReference type="EMBL" id="ETV95170.1"/>
    </source>
</evidence>
<name>A0A024TLY5_9STRA</name>
<sequence length="364" mass="39298">MLFDLAPAFSRAVAVNTSDVIAPSAFAPPLHGCPALAIATTDTAATSSYRLAMVKVATKCSVVEQARQVQGMRGVVGAVFFNSSANVDDATLPFVDTTVVLHLRGAFAKAYYDHVEIVLYASSTSPSLTPLLASIISAFEPSTVRFTPHVQVYPAKEWGCDSRPLQNNCPSLCVDDAFCTFDPDNDPDRENSGADMLLQHVRLWRQCVDFNRTILVLEHEAQLLFASGLTDFPALTVVDPLLYGVESGSTGYDSFRFSNTSRTLVRRAHMNRLPANDPHCNRLCMDGKGVPWGKAQVDPCGTCGGHGMRVGLGRNGWIRSFDACGLCADPCRQNFKCVVDNGSSEAVVQHVVHGLPCVPPTSNE</sequence>
<dbReference type="GeneID" id="20088483"/>
<dbReference type="VEuPathDB" id="FungiDB:H310_11433"/>
<reference evidence="1" key="1">
    <citation type="submission" date="2013-12" db="EMBL/GenBank/DDBJ databases">
        <title>The Genome Sequence of Aphanomyces invadans NJM9701.</title>
        <authorList>
            <consortium name="The Broad Institute Genomics Platform"/>
            <person name="Russ C."/>
            <person name="Tyler B."/>
            <person name="van West P."/>
            <person name="Dieguez-Uribeondo J."/>
            <person name="Young S.K."/>
            <person name="Zeng Q."/>
            <person name="Gargeya S."/>
            <person name="Fitzgerald M."/>
            <person name="Abouelleil A."/>
            <person name="Alvarado L."/>
            <person name="Chapman S.B."/>
            <person name="Gainer-Dewar J."/>
            <person name="Goldberg J."/>
            <person name="Griggs A."/>
            <person name="Gujja S."/>
            <person name="Hansen M."/>
            <person name="Howarth C."/>
            <person name="Imamovic A."/>
            <person name="Ireland A."/>
            <person name="Larimer J."/>
            <person name="McCowan C."/>
            <person name="Murphy C."/>
            <person name="Pearson M."/>
            <person name="Poon T.W."/>
            <person name="Priest M."/>
            <person name="Roberts A."/>
            <person name="Saif S."/>
            <person name="Shea T."/>
            <person name="Sykes S."/>
            <person name="Wortman J."/>
            <person name="Nusbaum C."/>
            <person name="Birren B."/>
        </authorList>
    </citation>
    <scope>NUCLEOTIDE SEQUENCE [LARGE SCALE GENOMIC DNA]</scope>
    <source>
        <strain evidence="1">NJM9701</strain>
    </source>
</reference>
<dbReference type="OrthoDB" id="165938at2759"/>
<dbReference type="AlphaFoldDB" id="A0A024TLY5"/>
<proteinExistence type="predicted"/>
<dbReference type="EMBL" id="KI913982">
    <property type="protein sequence ID" value="ETV95170.1"/>
    <property type="molecule type" value="Genomic_DNA"/>
</dbReference>
<protein>
    <submittedName>
        <fullName evidence="1">Uncharacterized protein</fullName>
    </submittedName>
</protein>
<dbReference type="RefSeq" id="XP_008876343.1">
    <property type="nucleotide sequence ID" value="XM_008878121.1"/>
</dbReference>
<accession>A0A024TLY5</accession>
<gene>
    <name evidence="1" type="ORF">H310_11433</name>
</gene>
<organism evidence="1">
    <name type="scientific">Aphanomyces invadans</name>
    <dbReference type="NCBI Taxonomy" id="157072"/>
    <lineage>
        <taxon>Eukaryota</taxon>
        <taxon>Sar</taxon>
        <taxon>Stramenopiles</taxon>
        <taxon>Oomycota</taxon>
        <taxon>Saprolegniomycetes</taxon>
        <taxon>Saprolegniales</taxon>
        <taxon>Verrucalvaceae</taxon>
        <taxon>Aphanomyces</taxon>
    </lineage>
</organism>